<comment type="caution">
    <text evidence="1">The sequence shown here is derived from an EMBL/GenBank/DDBJ whole genome shotgun (WGS) entry which is preliminary data.</text>
</comment>
<proteinExistence type="predicted"/>
<evidence type="ECO:0000313" key="2">
    <source>
        <dbReference type="Proteomes" id="UP001172386"/>
    </source>
</evidence>
<reference evidence="1" key="1">
    <citation type="submission" date="2022-10" db="EMBL/GenBank/DDBJ databases">
        <title>Culturing micro-colonial fungi from biological soil crusts in the Mojave desert and describing Neophaeococcomyces mojavensis, and introducing the new genera and species Taxawa tesnikishii.</title>
        <authorList>
            <person name="Kurbessoian T."/>
            <person name="Stajich J.E."/>
        </authorList>
    </citation>
    <scope>NUCLEOTIDE SEQUENCE</scope>
    <source>
        <strain evidence="1">JES_112</strain>
    </source>
</reference>
<dbReference type="Proteomes" id="UP001172386">
    <property type="component" value="Unassembled WGS sequence"/>
</dbReference>
<protein>
    <submittedName>
        <fullName evidence="1">Uncharacterized protein</fullName>
    </submittedName>
</protein>
<evidence type="ECO:0000313" key="1">
    <source>
        <dbReference type="EMBL" id="KAJ9658702.1"/>
    </source>
</evidence>
<organism evidence="1 2">
    <name type="scientific">Neophaeococcomyces mojaviensis</name>
    <dbReference type="NCBI Taxonomy" id="3383035"/>
    <lineage>
        <taxon>Eukaryota</taxon>
        <taxon>Fungi</taxon>
        <taxon>Dikarya</taxon>
        <taxon>Ascomycota</taxon>
        <taxon>Pezizomycotina</taxon>
        <taxon>Eurotiomycetes</taxon>
        <taxon>Chaetothyriomycetidae</taxon>
        <taxon>Chaetothyriales</taxon>
        <taxon>Chaetothyriales incertae sedis</taxon>
        <taxon>Neophaeococcomyces</taxon>
    </lineage>
</organism>
<gene>
    <name evidence="1" type="ORF">H2198_003580</name>
</gene>
<dbReference type="EMBL" id="JAPDRQ010000048">
    <property type="protein sequence ID" value="KAJ9658702.1"/>
    <property type="molecule type" value="Genomic_DNA"/>
</dbReference>
<keyword evidence="2" id="KW-1185">Reference proteome</keyword>
<sequence>MTSSQSPSSATASFLGLPNEIRNRIYKTVLTISHPIHLFQDPGSAVASFAPDRPPHWLAILHTNRQIHAESSAILYTENHFHFVDITGQQVVVLRSFLDRIGSTNAASLSHLCINFPVAESMDDQPGSVRLKDHSLQSLQLLQDRCTNLSTLETLVHHKNSRFFTRTDDFLREAFSQIDAQLKAIHSLKRVIVRVEVDDNIPMTPARDLMQRVWMASLVWQE</sequence>
<name>A0ACC3AB37_9EURO</name>
<accession>A0ACC3AB37</accession>